<reference evidence="1" key="1">
    <citation type="submission" date="2021-06" db="EMBL/GenBank/DDBJ databases">
        <title>Parelaphostrongylus tenuis whole genome reference sequence.</title>
        <authorList>
            <person name="Garwood T.J."/>
            <person name="Larsen P.A."/>
            <person name="Fountain-Jones N.M."/>
            <person name="Garbe J.R."/>
            <person name="Macchietto M.G."/>
            <person name="Kania S.A."/>
            <person name="Gerhold R.W."/>
            <person name="Richards J.E."/>
            <person name="Wolf T.M."/>
        </authorList>
    </citation>
    <scope>NUCLEOTIDE SEQUENCE</scope>
    <source>
        <strain evidence="1">MNPRO001-30</strain>
        <tissue evidence="1">Meninges</tissue>
    </source>
</reference>
<proteinExistence type="predicted"/>
<gene>
    <name evidence="1" type="ORF">KIN20_018737</name>
</gene>
<sequence>MAVCPDSQLGGRWQKVEEKNKLAQGSGKRRDATQAWSLFRSNTPRQKSSPFVGVCEVVTRLFGRAKTQT</sequence>
<dbReference type="EMBL" id="JAHQIW010003728">
    <property type="protein sequence ID" value="KAJ1359911.1"/>
    <property type="molecule type" value="Genomic_DNA"/>
</dbReference>
<evidence type="ECO:0000313" key="2">
    <source>
        <dbReference type="Proteomes" id="UP001196413"/>
    </source>
</evidence>
<evidence type="ECO:0000313" key="1">
    <source>
        <dbReference type="EMBL" id="KAJ1359911.1"/>
    </source>
</evidence>
<organism evidence="1 2">
    <name type="scientific">Parelaphostrongylus tenuis</name>
    <name type="common">Meningeal worm</name>
    <dbReference type="NCBI Taxonomy" id="148309"/>
    <lineage>
        <taxon>Eukaryota</taxon>
        <taxon>Metazoa</taxon>
        <taxon>Ecdysozoa</taxon>
        <taxon>Nematoda</taxon>
        <taxon>Chromadorea</taxon>
        <taxon>Rhabditida</taxon>
        <taxon>Rhabditina</taxon>
        <taxon>Rhabditomorpha</taxon>
        <taxon>Strongyloidea</taxon>
        <taxon>Metastrongylidae</taxon>
        <taxon>Parelaphostrongylus</taxon>
    </lineage>
</organism>
<accession>A0AAD5N421</accession>
<comment type="caution">
    <text evidence="1">The sequence shown here is derived from an EMBL/GenBank/DDBJ whole genome shotgun (WGS) entry which is preliminary data.</text>
</comment>
<protein>
    <submittedName>
        <fullName evidence="1">Uncharacterized protein</fullName>
    </submittedName>
</protein>
<dbReference type="Proteomes" id="UP001196413">
    <property type="component" value="Unassembled WGS sequence"/>
</dbReference>
<name>A0AAD5N421_PARTN</name>
<keyword evidence="2" id="KW-1185">Reference proteome</keyword>
<dbReference type="AlphaFoldDB" id="A0AAD5N421"/>